<reference evidence="2 3" key="1">
    <citation type="submission" date="2019-11" db="EMBL/GenBank/DDBJ databases">
        <authorList>
            <person name="Li J."/>
        </authorList>
    </citation>
    <scope>NUCLEOTIDE SEQUENCE [LARGE SCALE GENOMIC DNA]</scope>
    <source>
        <strain evidence="2 3">J4</strain>
    </source>
</reference>
<keyword evidence="3" id="KW-1185">Reference proteome</keyword>
<gene>
    <name evidence="2" type="ORF">GH754_06970</name>
</gene>
<dbReference type="RefSeq" id="WP_153727985.1">
    <property type="nucleotide sequence ID" value="NZ_WJNH01000003.1"/>
</dbReference>
<evidence type="ECO:0000313" key="3">
    <source>
        <dbReference type="Proteomes" id="UP000480185"/>
    </source>
</evidence>
<dbReference type="OrthoDB" id="2454425at2"/>
<protein>
    <recommendedName>
        <fullName evidence="4">DUF4306 domain-containing protein</fullName>
    </recommendedName>
</protein>
<sequence length="89" mass="10230">MRQLSRWSVVALFILFSVLLFSKGLDLWFLRSHVDGDGVGVHFLGMELNDRVPAESIHSYAIGFFVFGLISFIMAIVLISLRFRQVNRR</sequence>
<proteinExistence type="predicted"/>
<accession>A0A6G1X550</accession>
<keyword evidence="1" id="KW-1133">Transmembrane helix</keyword>
<evidence type="ECO:0000256" key="1">
    <source>
        <dbReference type="SAM" id="Phobius"/>
    </source>
</evidence>
<name>A0A6G1X550_9BACI</name>
<evidence type="ECO:0008006" key="4">
    <source>
        <dbReference type="Google" id="ProtNLM"/>
    </source>
</evidence>
<comment type="caution">
    <text evidence="2">The sequence shown here is derived from an EMBL/GenBank/DDBJ whole genome shotgun (WGS) entry which is preliminary data.</text>
</comment>
<dbReference type="Proteomes" id="UP000480185">
    <property type="component" value="Unassembled WGS sequence"/>
</dbReference>
<keyword evidence="1" id="KW-0812">Transmembrane</keyword>
<dbReference type="EMBL" id="WJNH01000003">
    <property type="protein sequence ID" value="MRG86067.1"/>
    <property type="molecule type" value="Genomic_DNA"/>
</dbReference>
<organism evidence="2 3">
    <name type="scientific">Salinibacillus xinjiangensis</name>
    <dbReference type="NCBI Taxonomy" id="1229268"/>
    <lineage>
        <taxon>Bacteria</taxon>
        <taxon>Bacillati</taxon>
        <taxon>Bacillota</taxon>
        <taxon>Bacilli</taxon>
        <taxon>Bacillales</taxon>
        <taxon>Bacillaceae</taxon>
        <taxon>Salinibacillus</taxon>
    </lineage>
</organism>
<keyword evidence="1" id="KW-0472">Membrane</keyword>
<dbReference type="AlphaFoldDB" id="A0A6G1X550"/>
<evidence type="ECO:0000313" key="2">
    <source>
        <dbReference type="EMBL" id="MRG86067.1"/>
    </source>
</evidence>
<feature type="transmembrane region" description="Helical" evidence="1">
    <location>
        <begin position="57"/>
        <end position="81"/>
    </location>
</feature>